<dbReference type="PANTHER" id="PTHR35041">
    <property type="entry name" value="MEDIATOR OF RNA POLYMERASE II TRANSCRIPTION SUBUNIT 1"/>
    <property type="match status" value="1"/>
</dbReference>
<organism evidence="3 4">
    <name type="scientific">Periconia digitata</name>
    <dbReference type="NCBI Taxonomy" id="1303443"/>
    <lineage>
        <taxon>Eukaryota</taxon>
        <taxon>Fungi</taxon>
        <taxon>Dikarya</taxon>
        <taxon>Ascomycota</taxon>
        <taxon>Pezizomycotina</taxon>
        <taxon>Dothideomycetes</taxon>
        <taxon>Pleosporomycetidae</taxon>
        <taxon>Pleosporales</taxon>
        <taxon>Massarineae</taxon>
        <taxon>Periconiaceae</taxon>
        <taxon>Periconia</taxon>
    </lineage>
</organism>
<comment type="caution">
    <text evidence="3">The sequence shown here is derived from an EMBL/GenBank/DDBJ whole genome shotgun (WGS) entry which is preliminary data.</text>
</comment>
<dbReference type="EMBL" id="CAOQHR010000002">
    <property type="protein sequence ID" value="CAI6292817.1"/>
    <property type="molecule type" value="Genomic_DNA"/>
</dbReference>
<keyword evidence="2" id="KW-0812">Transmembrane</keyword>
<dbReference type="PANTHER" id="PTHR35041:SF3">
    <property type="entry name" value="FORMYLMETHIONINE DEFORMYLASE-LIKE PROTEIN"/>
    <property type="match status" value="1"/>
</dbReference>
<feature type="transmembrane region" description="Helical" evidence="2">
    <location>
        <begin position="82"/>
        <end position="104"/>
    </location>
</feature>
<feature type="transmembrane region" description="Helical" evidence="2">
    <location>
        <begin position="190"/>
        <end position="210"/>
    </location>
</feature>
<keyword evidence="2" id="KW-1133">Transmembrane helix</keyword>
<keyword evidence="4" id="KW-1185">Reference proteome</keyword>
<evidence type="ECO:0000256" key="1">
    <source>
        <dbReference type="SAM" id="MobiDB-lite"/>
    </source>
</evidence>
<keyword evidence="2" id="KW-0472">Membrane</keyword>
<evidence type="ECO:0000313" key="3">
    <source>
        <dbReference type="EMBL" id="CAI6292817.1"/>
    </source>
</evidence>
<proteinExistence type="predicted"/>
<protein>
    <submittedName>
        <fullName evidence="3">Uncharacterized protein</fullName>
    </submittedName>
</protein>
<name>A0A9W4U6Y9_9PLEO</name>
<reference evidence="3" key="1">
    <citation type="submission" date="2023-01" db="EMBL/GenBank/DDBJ databases">
        <authorList>
            <person name="Van Ghelder C."/>
            <person name="Rancurel C."/>
        </authorList>
    </citation>
    <scope>NUCLEOTIDE SEQUENCE</scope>
    <source>
        <strain evidence="3">CNCM I-4278</strain>
    </source>
</reference>
<gene>
    <name evidence="3" type="ORF">PDIGIT_LOCUS2524</name>
</gene>
<feature type="region of interest" description="Disordered" evidence="1">
    <location>
        <begin position="1"/>
        <end position="68"/>
    </location>
</feature>
<dbReference type="OrthoDB" id="5322539at2759"/>
<dbReference type="Proteomes" id="UP001152607">
    <property type="component" value="Unassembled WGS sequence"/>
</dbReference>
<evidence type="ECO:0000313" key="4">
    <source>
        <dbReference type="Proteomes" id="UP001152607"/>
    </source>
</evidence>
<sequence length="592" mass="64846">MEAQRISRKPIAASSSSPCSISELSSHDARGMTSIPTDPAAINHAPLSERNPEGSDPKDHLITENSDRAESAGQERYVRWEIAWITPMLMVLWALAGLGLALGHHFYYYSLDRTIPGSSTRQNFALRFGTAFSFLTITCLRVSCAIVYKQYIWTLFKRKSFSLRTVDRLFAATQDPLALFSVEFLRQAKVAYLIALACWCMALAGLAPPATLSVVSGSMNHTGKVSWPSLDWNTTRFYDMESHAAQPSPEVLRIATLAAESMAVILPTPPAPNSSFNLLFFGPSMQCSLADSSQNSLLENLADAMANESVMKVTKSLFESSKLRWGEQGIPGGIAPLMNVYSAFSPSSGRMGWLREFGDYVIFPVDAFNNWTPNNTLEFQLRSNSDDVLADHWEIVQQLWIQTADQGIVCTFGNASFNVLFEFVNAVQTKVEYVITDFTMYKVRDVGYQVTPYHQYSPGVIAGLNSYMAMYLALSGLLNGNISTTLTNGEDHGNSQRITFDGNVSVYEGTSKILQHGLSACDEIVAGYWTRDNAIGIGEDGPVLWQQAGAALEGYGNPNSSSNAGGGPIEGFNIDPSAKFSKISNNLFTKPA</sequence>
<accession>A0A9W4U6Y9</accession>
<feature type="compositionally biased region" description="Basic and acidic residues" evidence="1">
    <location>
        <begin position="50"/>
        <end position="68"/>
    </location>
</feature>
<evidence type="ECO:0000256" key="2">
    <source>
        <dbReference type="SAM" id="Phobius"/>
    </source>
</evidence>
<dbReference type="AlphaFoldDB" id="A0A9W4U6Y9"/>
<feature type="transmembrane region" description="Helical" evidence="2">
    <location>
        <begin position="124"/>
        <end position="148"/>
    </location>
</feature>
<feature type="compositionally biased region" description="Low complexity" evidence="1">
    <location>
        <begin position="14"/>
        <end position="24"/>
    </location>
</feature>